<evidence type="ECO:0000256" key="1">
    <source>
        <dbReference type="SAM" id="MobiDB-lite"/>
    </source>
</evidence>
<evidence type="ECO:0000313" key="2">
    <source>
        <dbReference type="EMBL" id="DAD82363.1"/>
    </source>
</evidence>
<dbReference type="EMBL" id="BK014916">
    <property type="protein sequence ID" value="DAD82363.1"/>
    <property type="molecule type" value="Genomic_DNA"/>
</dbReference>
<organism evidence="2">
    <name type="scientific">CrAss-like virus sp. ctcfK29</name>
    <dbReference type="NCBI Taxonomy" id="2826827"/>
    <lineage>
        <taxon>Viruses</taxon>
        <taxon>Duplodnaviria</taxon>
        <taxon>Heunggongvirae</taxon>
        <taxon>Uroviricota</taxon>
        <taxon>Caudoviricetes</taxon>
        <taxon>Crassvirales</taxon>
    </lineage>
</organism>
<sequence length="103" mass="12029">MEEQNKAKQINMNAGTGKSETKQQKLTYEQLNDACNQLWQQNKQLAARNRELETFAMNKRLDYLFKVLELNNQFSSDFIGNCASEIEQAMTIPQDIEEHKKED</sequence>
<accession>A0A8S5MKC1</accession>
<proteinExistence type="predicted"/>
<reference evidence="2" key="1">
    <citation type="journal article" date="2021" name="Proc. Natl. Acad. Sci. U.S.A.">
        <title>A Catalog of Tens of Thousands of Viruses from Human Metagenomes Reveals Hidden Associations with Chronic Diseases.</title>
        <authorList>
            <person name="Tisza M.J."/>
            <person name="Buck C.B."/>
        </authorList>
    </citation>
    <scope>NUCLEOTIDE SEQUENCE</scope>
    <source>
        <strain evidence="2">CtcfK29</strain>
    </source>
</reference>
<protein>
    <submittedName>
        <fullName evidence="2">Uncharacterized protein</fullName>
    </submittedName>
</protein>
<feature type="region of interest" description="Disordered" evidence="1">
    <location>
        <begin position="1"/>
        <end position="24"/>
    </location>
</feature>
<name>A0A8S5MKC1_9CAUD</name>
<feature type="compositionally biased region" description="Polar residues" evidence="1">
    <location>
        <begin position="7"/>
        <end position="24"/>
    </location>
</feature>